<dbReference type="EMBL" id="JAFNEN010000409">
    <property type="protein sequence ID" value="KAG8183700.1"/>
    <property type="molecule type" value="Genomic_DNA"/>
</dbReference>
<evidence type="ECO:0000313" key="3">
    <source>
        <dbReference type="EMBL" id="KAG8183700.1"/>
    </source>
</evidence>
<accession>A0AAV6UHP8</accession>
<gene>
    <name evidence="3" type="ORF">JTE90_014676</name>
</gene>
<feature type="region of interest" description="Disordered" evidence="1">
    <location>
        <begin position="387"/>
        <end position="418"/>
    </location>
</feature>
<evidence type="ECO:0000313" key="4">
    <source>
        <dbReference type="Proteomes" id="UP000827092"/>
    </source>
</evidence>
<dbReference type="AlphaFoldDB" id="A0AAV6UHP8"/>
<keyword evidence="4" id="KW-1185">Reference proteome</keyword>
<name>A0AAV6UHP8_9ARAC</name>
<feature type="compositionally biased region" description="Basic and acidic residues" evidence="1">
    <location>
        <begin position="434"/>
        <end position="526"/>
    </location>
</feature>
<feature type="domain" description="DDE-1" evidence="2">
    <location>
        <begin position="148"/>
        <end position="278"/>
    </location>
</feature>
<proteinExistence type="predicted"/>
<reference evidence="3 4" key="1">
    <citation type="journal article" date="2022" name="Nat. Ecol. Evol.">
        <title>A masculinizing supergene underlies an exaggerated male reproductive morph in a spider.</title>
        <authorList>
            <person name="Hendrickx F."/>
            <person name="De Corte Z."/>
            <person name="Sonet G."/>
            <person name="Van Belleghem S.M."/>
            <person name="Kostlbacher S."/>
            <person name="Vangestel C."/>
        </authorList>
    </citation>
    <scope>NUCLEOTIDE SEQUENCE [LARGE SCALE GENOMIC DNA]</scope>
    <source>
        <strain evidence="3">W744_W776</strain>
    </source>
</reference>
<dbReference type="Proteomes" id="UP000827092">
    <property type="component" value="Unassembled WGS sequence"/>
</dbReference>
<evidence type="ECO:0000256" key="1">
    <source>
        <dbReference type="SAM" id="MobiDB-lite"/>
    </source>
</evidence>
<sequence length="564" mass="64654">MEGQGAGRPLEMGAENELQLADYLFVSARCKYGLCHQDILELAGEFIREEKIKTRWINGIPGQDWLKNFLKRHPRVVAHKDEVLSSKLTNSLDVCDFHRDLDRLYQEESMTADDAHRLYSLLEISLPCEDQSKDVDTLQDHDILKASVLTCICADGGRLPPLVVFQGDCVSCARNRNETPNKCSDGDILFCYWFENFFIPTLPKSANSTILFLEGQSFRVNLRVLKLARRNNVIFLKFPPKLATVFQPLDSKYSFDLKSVYDIQFQKESKRHKIFDDKHREKFGSVVGSIWEKSVNMNSIVKGFERTGIFPLDTSKFDENEFLEPSLKRFKEAEEIDATRNINDRNNVLNPLLSESANSNFVQVLKISHVTSVATIGLNDTDEFTAASKEGSSSYPSVENSEAVMSEEISQKEEKGSLAGEFQRNGKEFIEKQVQNHEKDPTHEHDDKDFRHENDDKDAKQQENGKNLSHKDVAKDSRHEYDKQAMDQADEKDTRDHDDDRDTKHEGGEKDTRHEDNDKDARHLNAEVENVPKTAVIGKRRRSERIFKKDFSGKVKISVTRKTI</sequence>
<dbReference type="InterPro" id="IPR004875">
    <property type="entry name" value="DDE_SF_endonuclease_dom"/>
</dbReference>
<feature type="compositionally biased region" description="Polar residues" evidence="1">
    <location>
        <begin position="390"/>
        <end position="400"/>
    </location>
</feature>
<dbReference type="GO" id="GO:0003676">
    <property type="term" value="F:nucleic acid binding"/>
    <property type="evidence" value="ECO:0007669"/>
    <property type="project" value="InterPro"/>
</dbReference>
<comment type="caution">
    <text evidence="3">The sequence shown here is derived from an EMBL/GenBank/DDBJ whole genome shotgun (WGS) entry which is preliminary data.</text>
</comment>
<organism evidence="3 4">
    <name type="scientific">Oedothorax gibbosus</name>
    <dbReference type="NCBI Taxonomy" id="931172"/>
    <lineage>
        <taxon>Eukaryota</taxon>
        <taxon>Metazoa</taxon>
        <taxon>Ecdysozoa</taxon>
        <taxon>Arthropoda</taxon>
        <taxon>Chelicerata</taxon>
        <taxon>Arachnida</taxon>
        <taxon>Araneae</taxon>
        <taxon>Araneomorphae</taxon>
        <taxon>Entelegynae</taxon>
        <taxon>Araneoidea</taxon>
        <taxon>Linyphiidae</taxon>
        <taxon>Erigoninae</taxon>
        <taxon>Oedothorax</taxon>
    </lineage>
</organism>
<dbReference type="Pfam" id="PF03184">
    <property type="entry name" value="DDE_1"/>
    <property type="match status" value="1"/>
</dbReference>
<protein>
    <recommendedName>
        <fullName evidence="2">DDE-1 domain-containing protein</fullName>
    </recommendedName>
</protein>
<feature type="region of interest" description="Disordered" evidence="1">
    <location>
        <begin position="434"/>
        <end position="536"/>
    </location>
</feature>
<evidence type="ECO:0000259" key="2">
    <source>
        <dbReference type="Pfam" id="PF03184"/>
    </source>
</evidence>